<comment type="caution">
    <text evidence="1">The sequence shown here is derived from an EMBL/GenBank/DDBJ whole genome shotgun (WGS) entry which is preliminary data.</text>
</comment>
<keyword evidence="2" id="KW-1185">Reference proteome</keyword>
<accession>A0A8X6WNV2</accession>
<protein>
    <submittedName>
        <fullName evidence="1">Uncharacterized protein</fullName>
    </submittedName>
</protein>
<reference evidence="1" key="1">
    <citation type="submission" date="2020-08" db="EMBL/GenBank/DDBJ databases">
        <title>Multicomponent nature underlies the extraordinary mechanical properties of spider dragline silk.</title>
        <authorList>
            <person name="Kono N."/>
            <person name="Nakamura H."/>
            <person name="Mori M."/>
            <person name="Yoshida Y."/>
            <person name="Ohtoshi R."/>
            <person name="Malay A.D."/>
            <person name="Moran D.A.P."/>
            <person name="Tomita M."/>
            <person name="Numata K."/>
            <person name="Arakawa K."/>
        </authorList>
    </citation>
    <scope>NUCLEOTIDE SEQUENCE</scope>
</reference>
<dbReference type="Proteomes" id="UP000886998">
    <property type="component" value="Unassembled WGS sequence"/>
</dbReference>
<evidence type="ECO:0000313" key="1">
    <source>
        <dbReference type="EMBL" id="GFY38623.1"/>
    </source>
</evidence>
<proteinExistence type="predicted"/>
<sequence length="125" mass="14382">MVEIFNCIENHNDSQFTLKDLRDVLTRDPEEERLRIVEAAAAIIREDIRSSIVETKSYPPPTTYGKTEQYEISTAYHPQPRILSSEYGMLVYVGENANINVHTLDSNNTLHVIEMIKIVTPKDIY</sequence>
<organism evidence="1 2">
    <name type="scientific">Trichonephila inaurata madagascariensis</name>
    <dbReference type="NCBI Taxonomy" id="2747483"/>
    <lineage>
        <taxon>Eukaryota</taxon>
        <taxon>Metazoa</taxon>
        <taxon>Ecdysozoa</taxon>
        <taxon>Arthropoda</taxon>
        <taxon>Chelicerata</taxon>
        <taxon>Arachnida</taxon>
        <taxon>Araneae</taxon>
        <taxon>Araneomorphae</taxon>
        <taxon>Entelegynae</taxon>
        <taxon>Araneoidea</taxon>
        <taxon>Nephilidae</taxon>
        <taxon>Trichonephila</taxon>
        <taxon>Trichonephila inaurata</taxon>
    </lineage>
</organism>
<evidence type="ECO:0000313" key="2">
    <source>
        <dbReference type="Proteomes" id="UP000886998"/>
    </source>
</evidence>
<dbReference type="EMBL" id="BMAV01000958">
    <property type="protein sequence ID" value="GFY38623.1"/>
    <property type="molecule type" value="Genomic_DNA"/>
</dbReference>
<dbReference type="AlphaFoldDB" id="A0A8X6WNV2"/>
<name>A0A8X6WNV2_9ARAC</name>
<gene>
    <name evidence="1" type="ORF">TNIN_288751</name>
</gene>